<feature type="domain" description="Zona occludens toxin N-terminal" evidence="1">
    <location>
        <begin position="33"/>
        <end position="189"/>
    </location>
</feature>
<protein>
    <recommendedName>
        <fullName evidence="1">Zona occludens toxin N-terminal domain-containing protein</fullName>
    </recommendedName>
</protein>
<dbReference type="Pfam" id="PF05707">
    <property type="entry name" value="Zot"/>
    <property type="match status" value="1"/>
</dbReference>
<dbReference type="Gene3D" id="3.40.50.300">
    <property type="entry name" value="P-loop containing nucleotide triphosphate hydrolases"/>
    <property type="match status" value="1"/>
</dbReference>
<accession>A0A0F9DSJ7</accession>
<evidence type="ECO:0000259" key="1">
    <source>
        <dbReference type="Pfam" id="PF05707"/>
    </source>
</evidence>
<dbReference type="InterPro" id="IPR008900">
    <property type="entry name" value="Zot_N"/>
</dbReference>
<sequence length="237" mass="27526">LYPLRKIHKATKIRLLKIRYKQAEHLQKMIRSVSLLEGKKGRGKTIAAVSICYNLKEFFDIPTVCIGSSMDLVKSEYGNYQFLDDKEFINELSKLTSVGKSTEDSEIGGAIEETLKTMGVTVTNACLVFDEAYKFFDARTPSDKLVRVFGYFVAQSRHYKCTILLLSPYRDMIDKRVRRQIDYYGRCFTNQKTHYTTVRMSGGMESWRFKIFGPNYWEMYDTHVLLGFRAKHLQIGL</sequence>
<organism evidence="2">
    <name type="scientific">marine sediment metagenome</name>
    <dbReference type="NCBI Taxonomy" id="412755"/>
    <lineage>
        <taxon>unclassified sequences</taxon>
        <taxon>metagenomes</taxon>
        <taxon>ecological metagenomes</taxon>
    </lineage>
</organism>
<feature type="non-terminal residue" evidence="2">
    <location>
        <position position="1"/>
    </location>
</feature>
<comment type="caution">
    <text evidence="2">The sequence shown here is derived from an EMBL/GenBank/DDBJ whole genome shotgun (WGS) entry which is preliminary data.</text>
</comment>
<evidence type="ECO:0000313" key="2">
    <source>
        <dbReference type="EMBL" id="KKL56721.1"/>
    </source>
</evidence>
<dbReference type="EMBL" id="LAZR01030400">
    <property type="protein sequence ID" value="KKL56721.1"/>
    <property type="molecule type" value="Genomic_DNA"/>
</dbReference>
<reference evidence="2" key="1">
    <citation type="journal article" date="2015" name="Nature">
        <title>Complex archaea that bridge the gap between prokaryotes and eukaryotes.</title>
        <authorList>
            <person name="Spang A."/>
            <person name="Saw J.H."/>
            <person name="Jorgensen S.L."/>
            <person name="Zaremba-Niedzwiedzka K."/>
            <person name="Martijn J."/>
            <person name="Lind A.E."/>
            <person name="van Eijk R."/>
            <person name="Schleper C."/>
            <person name="Guy L."/>
            <person name="Ettema T.J."/>
        </authorList>
    </citation>
    <scope>NUCLEOTIDE SEQUENCE</scope>
</reference>
<dbReference type="AlphaFoldDB" id="A0A0F9DSJ7"/>
<name>A0A0F9DSJ7_9ZZZZ</name>
<dbReference type="SUPFAM" id="SSF52540">
    <property type="entry name" value="P-loop containing nucleoside triphosphate hydrolases"/>
    <property type="match status" value="1"/>
</dbReference>
<dbReference type="InterPro" id="IPR027417">
    <property type="entry name" value="P-loop_NTPase"/>
</dbReference>
<gene>
    <name evidence="2" type="ORF">LCGC14_2242610</name>
</gene>
<proteinExistence type="predicted"/>